<dbReference type="InterPro" id="IPR051620">
    <property type="entry name" value="ORF904-like_C"/>
</dbReference>
<feature type="region of interest" description="Disordered" evidence="4">
    <location>
        <begin position="305"/>
        <end position="324"/>
    </location>
</feature>
<keyword evidence="7" id="KW-1185">Reference proteome</keyword>
<dbReference type="Pfam" id="PF08706">
    <property type="entry name" value="D5_N"/>
    <property type="match status" value="1"/>
</dbReference>
<evidence type="ECO:0000259" key="5">
    <source>
        <dbReference type="PROSITE" id="PS51206"/>
    </source>
</evidence>
<feature type="region of interest" description="Disordered" evidence="4">
    <location>
        <begin position="1"/>
        <end position="39"/>
    </location>
</feature>
<comment type="caution">
    <text evidence="6">The sequence shown here is derived from an EMBL/GenBank/DDBJ whole genome shotgun (WGS) entry which is preliminary data.</text>
</comment>
<feature type="compositionally biased region" description="Polar residues" evidence="4">
    <location>
        <begin position="310"/>
        <end position="324"/>
    </location>
</feature>
<protein>
    <submittedName>
        <fullName evidence="6">Phage/plasmid primase, P4 family</fullName>
    </submittedName>
</protein>
<accession>A0ABU2F8N5</accession>
<dbReference type="InterPro" id="IPR014015">
    <property type="entry name" value="Helicase_SF3_DNA-vir"/>
</dbReference>
<evidence type="ECO:0000256" key="3">
    <source>
        <dbReference type="ARBA" id="ARBA00022840"/>
    </source>
</evidence>
<dbReference type="RefSeq" id="WP_310918178.1">
    <property type="nucleotide sequence ID" value="NZ_JAMQON010000001.1"/>
</dbReference>
<dbReference type="SMART" id="SM00885">
    <property type="entry name" value="D5_N"/>
    <property type="match status" value="1"/>
</dbReference>
<dbReference type="InterPro" id="IPR045455">
    <property type="entry name" value="NrS-1_pol-like_helicase"/>
</dbReference>
<dbReference type="InterPro" id="IPR014819">
    <property type="entry name" value="PriCT_2"/>
</dbReference>
<feature type="region of interest" description="Disordered" evidence="4">
    <location>
        <begin position="832"/>
        <end position="858"/>
    </location>
</feature>
<sequence length="858" mass="96252">MSRTQTVSDDLDGEYDSIPEELQDRPQWLMWDESADTPRRPHWNGDFGISWSDPDDWHTFEEAIEAAKERESWGIGYVMALENDDYPRGLYGCLDLDGCLREAHQEKPKDWLPEIQKFTDSGAYIEYSASGEGLHIPFVGHEIPEWWADCQLGEHEGVDVLTNKFCAFTGNQLSVSGDSATEADPTQFLFDAYQEINGEAPSLSPSGDAESVDYDGDEWLDESDIEDALSHIKPDCGYDHWLKLGFAVHDWDSGPSGKRLFEQWSKGGSKWDTQAMRNIEAIWSTASEGDGVTVGTLVHSAKEAGWDVPNRSNPKGGTRQNTPTKPLVEAIDSSWFDKSDKTVTVQPVESYPAGELADVFQNPSNILEACGHEAIRAIGEIDAGGQFLDDAGDGWTVEAGKEDAYAHLEPLSTREIKNTALAELPTHRIAYLPKREIWLWCDDGVWNLNGDGEIRKWLDEYLGPYYSGHIRREVMDQLQARSQVKEQRFGGGPPGQIAAENGLIDLDAGEITREIQPSDHIRWTLATEHDPTADCPKWREFLGEVVEASDIPLLQEYIGYCLRHWDVKRKKALMLLGPTDAGKSVFVDVIEALFGGEDSAATSSTSVQYLANERWGPARLVNTALNTRSDLGEGSIENTGKVKELIAGDSLDAERKRKPVFQFKPTAKHIFAANRAPNRSVDDEAFWNRWLTVVFPQAIPNDEQIDDLDEQLLEELPGILNWAIEGYQRLEEQGRFTNEPLPYQNREKWERYGNSISQWFDRCTEEEPDGFTPKESTGEALGAYDSYVAYARQNGLEVETDSKFTSELKRRDGVSKTRRRIDGTLRYGYNGFVLTDDAPGGSDPQENSSRNAGIDSFK</sequence>
<dbReference type="NCBIfam" id="TIGR01613">
    <property type="entry name" value="primase_Cterm"/>
    <property type="match status" value="1"/>
</dbReference>
<dbReference type="PANTHER" id="PTHR35372">
    <property type="entry name" value="ATP BINDING PROTEIN-RELATED"/>
    <property type="match status" value="1"/>
</dbReference>
<dbReference type="InterPro" id="IPR006500">
    <property type="entry name" value="Helicase_put_C_phage/plasmid"/>
</dbReference>
<feature type="domain" description="SF3 helicase" evidence="5">
    <location>
        <begin position="549"/>
        <end position="708"/>
    </location>
</feature>
<evidence type="ECO:0000256" key="1">
    <source>
        <dbReference type="ARBA" id="ARBA00022741"/>
    </source>
</evidence>
<dbReference type="EMBL" id="JAMQON010000001">
    <property type="protein sequence ID" value="MDS0258614.1"/>
    <property type="molecule type" value="Genomic_DNA"/>
</dbReference>
<evidence type="ECO:0000313" key="7">
    <source>
        <dbReference type="Proteomes" id="UP001259659"/>
    </source>
</evidence>
<dbReference type="InterPro" id="IPR014818">
    <property type="entry name" value="Phage/plasmid_primase_P4_C"/>
</dbReference>
<reference evidence="6 7" key="1">
    <citation type="submission" date="2022-06" db="EMBL/GenBank/DDBJ databases">
        <title>Haloarcula sp. a new haloarchaeum isolate from saline soil.</title>
        <authorList>
            <person name="Strakova D."/>
            <person name="Galisteo C."/>
            <person name="Sanchez-Porro C."/>
            <person name="Ventosa A."/>
        </authorList>
    </citation>
    <scope>NUCLEOTIDE SEQUENCE [LARGE SCALE GENOMIC DNA]</scope>
    <source>
        <strain evidence="6 7">S1CR25-12</strain>
    </source>
</reference>
<dbReference type="Pfam" id="PF19263">
    <property type="entry name" value="DUF5906"/>
    <property type="match status" value="1"/>
</dbReference>
<dbReference type="Pfam" id="PF08707">
    <property type="entry name" value="PriCT_2"/>
    <property type="match status" value="1"/>
</dbReference>
<evidence type="ECO:0000313" key="6">
    <source>
        <dbReference type="EMBL" id="MDS0258614.1"/>
    </source>
</evidence>
<dbReference type="PANTHER" id="PTHR35372:SF2">
    <property type="entry name" value="SF3 HELICASE DOMAIN-CONTAINING PROTEIN"/>
    <property type="match status" value="1"/>
</dbReference>
<dbReference type="PROSITE" id="PS51206">
    <property type="entry name" value="SF3_HELICASE_1"/>
    <property type="match status" value="1"/>
</dbReference>
<keyword evidence="3" id="KW-0067">ATP-binding</keyword>
<feature type="compositionally biased region" description="Acidic residues" evidence="4">
    <location>
        <begin position="9"/>
        <end position="21"/>
    </location>
</feature>
<organism evidence="6 7">
    <name type="scientific">Haloarcula saliterrae</name>
    <dbReference type="NCBI Taxonomy" id="2950534"/>
    <lineage>
        <taxon>Archaea</taxon>
        <taxon>Methanobacteriati</taxon>
        <taxon>Methanobacteriota</taxon>
        <taxon>Stenosarchaea group</taxon>
        <taxon>Halobacteria</taxon>
        <taxon>Halobacteriales</taxon>
        <taxon>Haloarculaceae</taxon>
        <taxon>Haloarcula</taxon>
    </lineage>
</organism>
<dbReference type="Gene3D" id="3.40.50.300">
    <property type="entry name" value="P-loop containing nucleotide triphosphate hydrolases"/>
    <property type="match status" value="1"/>
</dbReference>
<dbReference type="InterPro" id="IPR027417">
    <property type="entry name" value="P-loop_NTPase"/>
</dbReference>
<dbReference type="Proteomes" id="UP001259659">
    <property type="component" value="Unassembled WGS sequence"/>
</dbReference>
<name>A0ABU2F8N5_9EURY</name>
<gene>
    <name evidence="6" type="ORF">NDI56_04205</name>
</gene>
<dbReference type="SUPFAM" id="SSF52540">
    <property type="entry name" value="P-loop containing nucleoside triphosphate hydrolases"/>
    <property type="match status" value="1"/>
</dbReference>
<proteinExistence type="predicted"/>
<evidence type="ECO:0000256" key="2">
    <source>
        <dbReference type="ARBA" id="ARBA00022801"/>
    </source>
</evidence>
<keyword evidence="1" id="KW-0547">Nucleotide-binding</keyword>
<evidence type="ECO:0000256" key="4">
    <source>
        <dbReference type="SAM" id="MobiDB-lite"/>
    </source>
</evidence>
<keyword evidence="2" id="KW-0378">Hydrolase</keyword>